<accession>A0ABY4RUN3</accession>
<dbReference type="Proteomes" id="UP001057134">
    <property type="component" value="Chromosome"/>
</dbReference>
<gene>
    <name evidence="1" type="ORF">SK3146_04733</name>
</gene>
<dbReference type="EMBL" id="CP027059">
    <property type="protein sequence ID" value="UQZ85444.1"/>
    <property type="molecule type" value="Genomic_DNA"/>
</dbReference>
<evidence type="ECO:0000313" key="2">
    <source>
        <dbReference type="Proteomes" id="UP001057134"/>
    </source>
</evidence>
<keyword evidence="2" id="KW-1185">Reference proteome</keyword>
<evidence type="ECO:0000313" key="1">
    <source>
        <dbReference type="EMBL" id="UQZ85444.1"/>
    </source>
</evidence>
<protein>
    <submittedName>
        <fullName evidence="1">Uncharacterized protein</fullName>
    </submittedName>
</protein>
<proteinExistence type="predicted"/>
<name>A0ABY4RUN3_9BACL</name>
<organism evidence="1 2">
    <name type="scientific">Paenibacillus konkukensis</name>
    <dbReference type="NCBI Taxonomy" id="2020716"/>
    <lineage>
        <taxon>Bacteria</taxon>
        <taxon>Bacillati</taxon>
        <taxon>Bacillota</taxon>
        <taxon>Bacilli</taxon>
        <taxon>Bacillales</taxon>
        <taxon>Paenibacillaceae</taxon>
        <taxon>Paenibacillus</taxon>
    </lineage>
</organism>
<sequence length="54" mass="6365">MKIIKGKFLNFIYPIKIMFSLSILELPLGSQMWPVFAHRIEPSLQGKQIEKYLK</sequence>
<reference evidence="1" key="2">
    <citation type="journal article" date="2021" name="J Anim Sci Technol">
        <title>Complete genome sequence of Paenibacillus konkukensis sp. nov. SK3146 as a potential probiotic strain.</title>
        <authorList>
            <person name="Jung H.I."/>
            <person name="Park S."/>
            <person name="Niu K.M."/>
            <person name="Lee S.W."/>
            <person name="Kothari D."/>
            <person name="Yi K.J."/>
            <person name="Kim S.K."/>
        </authorList>
    </citation>
    <scope>NUCLEOTIDE SEQUENCE</scope>
    <source>
        <strain evidence="1">SK3146</strain>
    </source>
</reference>
<reference evidence="1" key="1">
    <citation type="submission" date="2018-02" db="EMBL/GenBank/DDBJ databases">
        <authorList>
            <person name="Kim S.-K."/>
            <person name="Jung H.-I."/>
            <person name="Lee S.-W."/>
        </authorList>
    </citation>
    <scope>NUCLEOTIDE SEQUENCE</scope>
    <source>
        <strain evidence="1">SK3146</strain>
    </source>
</reference>